<reference evidence="2" key="1">
    <citation type="submission" date="2022-08" db="EMBL/GenBank/DDBJ databases">
        <authorList>
            <person name="Gutierrez-Valencia J."/>
        </authorList>
    </citation>
    <scope>NUCLEOTIDE SEQUENCE</scope>
</reference>
<evidence type="ECO:0000256" key="1">
    <source>
        <dbReference type="SAM" id="MobiDB-lite"/>
    </source>
</evidence>
<accession>A0AAV0J1Q6</accession>
<dbReference type="EMBL" id="CAMGYJ010000004">
    <property type="protein sequence ID" value="CAI0402476.1"/>
    <property type="molecule type" value="Genomic_DNA"/>
</dbReference>
<evidence type="ECO:0000313" key="2">
    <source>
        <dbReference type="EMBL" id="CAI0402476.1"/>
    </source>
</evidence>
<feature type="region of interest" description="Disordered" evidence="1">
    <location>
        <begin position="24"/>
        <end position="45"/>
    </location>
</feature>
<protein>
    <submittedName>
        <fullName evidence="2">Uncharacterized protein</fullName>
    </submittedName>
</protein>
<comment type="caution">
    <text evidence="2">The sequence shown here is derived from an EMBL/GenBank/DDBJ whole genome shotgun (WGS) entry which is preliminary data.</text>
</comment>
<proteinExistence type="predicted"/>
<keyword evidence="3" id="KW-1185">Reference proteome</keyword>
<evidence type="ECO:0000313" key="3">
    <source>
        <dbReference type="Proteomes" id="UP001154282"/>
    </source>
</evidence>
<feature type="compositionally biased region" description="Polar residues" evidence="1">
    <location>
        <begin position="33"/>
        <end position="45"/>
    </location>
</feature>
<dbReference type="Proteomes" id="UP001154282">
    <property type="component" value="Unassembled WGS sequence"/>
</dbReference>
<organism evidence="2 3">
    <name type="scientific">Linum tenue</name>
    <dbReference type="NCBI Taxonomy" id="586396"/>
    <lineage>
        <taxon>Eukaryota</taxon>
        <taxon>Viridiplantae</taxon>
        <taxon>Streptophyta</taxon>
        <taxon>Embryophyta</taxon>
        <taxon>Tracheophyta</taxon>
        <taxon>Spermatophyta</taxon>
        <taxon>Magnoliopsida</taxon>
        <taxon>eudicotyledons</taxon>
        <taxon>Gunneridae</taxon>
        <taxon>Pentapetalae</taxon>
        <taxon>rosids</taxon>
        <taxon>fabids</taxon>
        <taxon>Malpighiales</taxon>
        <taxon>Linaceae</taxon>
        <taxon>Linum</taxon>
    </lineage>
</organism>
<gene>
    <name evidence="2" type="ORF">LITE_LOCUS11607</name>
</gene>
<dbReference type="AlphaFoldDB" id="A0AAV0J1Q6"/>
<name>A0AAV0J1Q6_9ROSI</name>
<sequence length="45" mass="4796">MKGLSSSLSLSFLHLDLQAKLASLKAKPAAANRPQSQIVTSSRNE</sequence>